<dbReference type="AlphaFoldDB" id="A0A1M4U5H5"/>
<comment type="catalytic activity">
    <reaction evidence="10">
        <text>L-serine + acetyl-CoA = O-acetyl-L-serine + CoA</text>
        <dbReference type="Rhea" id="RHEA:24560"/>
        <dbReference type="ChEBI" id="CHEBI:33384"/>
        <dbReference type="ChEBI" id="CHEBI:57287"/>
        <dbReference type="ChEBI" id="CHEBI:57288"/>
        <dbReference type="ChEBI" id="CHEBI:58340"/>
        <dbReference type="EC" id="2.3.1.30"/>
    </reaction>
</comment>
<dbReference type="STRING" id="1121881.SAMN02745225_00853"/>
<dbReference type="Proteomes" id="UP000184295">
    <property type="component" value="Unassembled WGS sequence"/>
</dbReference>
<gene>
    <name evidence="12" type="ORF">SAMN02745225_00853</name>
</gene>
<dbReference type="InterPro" id="IPR005881">
    <property type="entry name" value="Ser_O-AcTrfase"/>
</dbReference>
<proteinExistence type="inferred from homology"/>
<keyword evidence="5" id="KW-0028">Amino-acid biosynthesis</keyword>
<dbReference type="EMBL" id="FQUL01000008">
    <property type="protein sequence ID" value="SHE51918.1"/>
    <property type="molecule type" value="Genomic_DNA"/>
</dbReference>
<keyword evidence="7" id="KW-0677">Repeat</keyword>
<accession>A0A1M4U5H5</accession>
<reference evidence="13" key="1">
    <citation type="submission" date="2016-11" db="EMBL/GenBank/DDBJ databases">
        <authorList>
            <person name="Varghese N."/>
            <person name="Submissions S."/>
        </authorList>
    </citation>
    <scope>NUCLEOTIDE SEQUENCE [LARGE SCALE GENOMIC DNA]</scope>
    <source>
        <strain evidence="13">DSM 19514</strain>
    </source>
</reference>
<evidence type="ECO:0000259" key="11">
    <source>
        <dbReference type="Pfam" id="PF06426"/>
    </source>
</evidence>
<comment type="pathway">
    <text evidence="1">Amino-acid biosynthesis; L-cysteine biosynthesis; L-cysteine from L-serine: step 1/2.</text>
</comment>
<evidence type="ECO:0000313" key="12">
    <source>
        <dbReference type="EMBL" id="SHE51918.1"/>
    </source>
</evidence>
<dbReference type="CDD" id="cd03354">
    <property type="entry name" value="LbH_SAT"/>
    <property type="match status" value="1"/>
</dbReference>
<evidence type="ECO:0000256" key="9">
    <source>
        <dbReference type="ARBA" id="ARBA00023315"/>
    </source>
</evidence>
<evidence type="ECO:0000256" key="2">
    <source>
        <dbReference type="ARBA" id="ARBA00007274"/>
    </source>
</evidence>
<dbReference type="SUPFAM" id="SSF51161">
    <property type="entry name" value="Trimeric LpxA-like enzymes"/>
    <property type="match status" value="1"/>
</dbReference>
<dbReference type="GO" id="GO:0009001">
    <property type="term" value="F:serine O-acetyltransferase activity"/>
    <property type="evidence" value="ECO:0007669"/>
    <property type="project" value="UniProtKB-EC"/>
</dbReference>
<keyword evidence="9" id="KW-0012">Acyltransferase</keyword>
<evidence type="ECO:0000256" key="8">
    <source>
        <dbReference type="ARBA" id="ARBA00023192"/>
    </source>
</evidence>
<keyword evidence="6 12" id="KW-0808">Transferase</keyword>
<dbReference type="Pfam" id="PF00132">
    <property type="entry name" value="Hexapep"/>
    <property type="match status" value="1"/>
</dbReference>
<protein>
    <recommendedName>
        <fullName evidence="4">Serine acetyltransferase</fullName>
        <ecNumber evidence="3">2.3.1.30</ecNumber>
    </recommendedName>
</protein>
<dbReference type="GO" id="GO:0006535">
    <property type="term" value="P:cysteine biosynthetic process from serine"/>
    <property type="evidence" value="ECO:0007669"/>
    <property type="project" value="InterPro"/>
</dbReference>
<keyword evidence="8" id="KW-0198">Cysteine biosynthesis</keyword>
<dbReference type="InterPro" id="IPR045304">
    <property type="entry name" value="LbH_SAT"/>
</dbReference>
<comment type="similarity">
    <text evidence="2">Belongs to the transferase hexapeptide repeat family.</text>
</comment>
<keyword evidence="13" id="KW-1185">Reference proteome</keyword>
<dbReference type="InterPro" id="IPR011004">
    <property type="entry name" value="Trimer_LpxA-like_sf"/>
</dbReference>
<dbReference type="EC" id="2.3.1.30" evidence="3"/>
<evidence type="ECO:0000256" key="5">
    <source>
        <dbReference type="ARBA" id="ARBA00022605"/>
    </source>
</evidence>
<evidence type="ECO:0000313" key="13">
    <source>
        <dbReference type="Proteomes" id="UP000184295"/>
    </source>
</evidence>
<dbReference type="InterPro" id="IPR001451">
    <property type="entry name" value="Hexapep"/>
</dbReference>
<dbReference type="PANTHER" id="PTHR42811">
    <property type="entry name" value="SERINE ACETYLTRANSFERASE"/>
    <property type="match status" value="1"/>
</dbReference>
<feature type="domain" description="Serine acetyltransferase N-terminal" evidence="11">
    <location>
        <begin position="3"/>
        <end position="38"/>
    </location>
</feature>
<dbReference type="PROSITE" id="PS00101">
    <property type="entry name" value="HEXAPEP_TRANSFERASES"/>
    <property type="match status" value="1"/>
</dbReference>
<dbReference type="FunFam" id="2.160.10.10:FF:000007">
    <property type="entry name" value="Serine acetyltransferase"/>
    <property type="match status" value="1"/>
</dbReference>
<dbReference type="NCBIfam" id="NF041874">
    <property type="entry name" value="EPS_EpsC"/>
    <property type="match status" value="1"/>
</dbReference>
<evidence type="ECO:0000256" key="3">
    <source>
        <dbReference type="ARBA" id="ARBA00013266"/>
    </source>
</evidence>
<dbReference type="InterPro" id="IPR042122">
    <property type="entry name" value="Ser_AcTrfase_N_sf"/>
</dbReference>
<organism evidence="12 13">
    <name type="scientific">Ferrithrix thermotolerans DSM 19514</name>
    <dbReference type="NCBI Taxonomy" id="1121881"/>
    <lineage>
        <taxon>Bacteria</taxon>
        <taxon>Bacillati</taxon>
        <taxon>Actinomycetota</taxon>
        <taxon>Acidimicrobiia</taxon>
        <taxon>Acidimicrobiales</taxon>
        <taxon>Acidimicrobiaceae</taxon>
        <taxon>Ferrithrix</taxon>
    </lineage>
</organism>
<dbReference type="Pfam" id="PF06426">
    <property type="entry name" value="SATase_N"/>
    <property type="match status" value="1"/>
</dbReference>
<evidence type="ECO:0000256" key="1">
    <source>
        <dbReference type="ARBA" id="ARBA00004876"/>
    </source>
</evidence>
<dbReference type="GO" id="GO:0005737">
    <property type="term" value="C:cytoplasm"/>
    <property type="evidence" value="ECO:0007669"/>
    <property type="project" value="InterPro"/>
</dbReference>
<evidence type="ECO:0000256" key="6">
    <source>
        <dbReference type="ARBA" id="ARBA00022679"/>
    </source>
</evidence>
<evidence type="ECO:0000256" key="4">
    <source>
        <dbReference type="ARBA" id="ARBA00018522"/>
    </source>
</evidence>
<dbReference type="InterPro" id="IPR018357">
    <property type="entry name" value="Hexapep_transf_CS"/>
</dbReference>
<dbReference type="Gene3D" id="2.160.10.10">
    <property type="entry name" value="Hexapeptide repeat proteins"/>
    <property type="match status" value="1"/>
</dbReference>
<evidence type="ECO:0000256" key="10">
    <source>
        <dbReference type="ARBA" id="ARBA00049486"/>
    </source>
</evidence>
<dbReference type="InterPro" id="IPR010493">
    <property type="entry name" value="Ser_AcTrfase_N"/>
</dbReference>
<dbReference type="UniPathway" id="UPA00136">
    <property type="reaction ID" value="UER00199"/>
</dbReference>
<dbReference type="InterPro" id="IPR053376">
    <property type="entry name" value="Serine_acetyltransferase"/>
</dbReference>
<sequence length="233" mass="24961">MTNLISHMRRDLYAAKDRDPAARSLLEVALFYPGVHAVWGYRVAHQLWISNYKFLARGLSFLIRALTSVDIHPGAQLGPGLFIDHALGVVIGETAEVGENVTIYHGVTLGGRGLEMGKRHPTVGNGVTIGAGAKVLGPITVGDGARIGANAVVVRPVPANVVVVGIPGQVVDDHSKGRPGLIDTSQPDVLGAAIKSLKHRVDEIEEKVIGHIEHDDDVRMDEDGVWILEDFSI</sequence>
<dbReference type="Gene3D" id="1.10.3130.10">
    <property type="entry name" value="serine acetyltransferase, domain 1"/>
    <property type="match status" value="1"/>
</dbReference>
<dbReference type="NCBIfam" id="TIGR01172">
    <property type="entry name" value="cysE"/>
    <property type="match status" value="1"/>
</dbReference>
<name>A0A1M4U5H5_9ACTN</name>
<evidence type="ECO:0000256" key="7">
    <source>
        <dbReference type="ARBA" id="ARBA00022737"/>
    </source>
</evidence>